<dbReference type="Proteomes" id="UP000245390">
    <property type="component" value="Unassembled WGS sequence"/>
</dbReference>
<evidence type="ECO:0000256" key="1">
    <source>
        <dbReference type="ARBA" id="ARBA00004417"/>
    </source>
</evidence>
<keyword evidence="8" id="KW-1185">Reference proteome</keyword>
<dbReference type="Pfam" id="PF00005">
    <property type="entry name" value="ABC_tran"/>
    <property type="match status" value="1"/>
</dbReference>
<dbReference type="InterPro" id="IPR017871">
    <property type="entry name" value="ABC_transporter-like_CS"/>
</dbReference>
<comment type="similarity">
    <text evidence="2">Belongs to the ABC transporter superfamily.</text>
</comment>
<keyword evidence="3" id="KW-0813">Transport</keyword>
<sequence>MPDTLKVQEKAQPLLKVTDLAVRFGEVRAVDGVSFTIAPGETLGLVGESGSGKSTVGRAILQLVRSSGGTVELDGTDLGALNGERLRTMRRKMQVVFQDPRGSLDPRMRISAILAEPLVIHGLRDKTAMADRVRDLMRLVGLHDDMADRFPHQISGGQAQRVAIGRALALEPALIVADEPVSSLDVSIQAQVMNLLADLRASLGLSMLFIAHDLAVVRHISDRIAVMYLGQIVELAPRDRIYAKPLHPYTRSLLSAVPVPDPARERARKRIILEGDPPSPDNPPPGCPLSSRCALRRELGDPAECEKRRPALTETALGHHVACHFARE</sequence>
<dbReference type="AlphaFoldDB" id="A0A316GAH1"/>
<accession>A0A316GAH1</accession>
<gene>
    <name evidence="7" type="ORF">C8D95_102238</name>
</gene>
<organism evidence="7 8">
    <name type="scientific">Silicimonas algicola</name>
    <dbReference type="NCBI Taxonomy" id="1826607"/>
    <lineage>
        <taxon>Bacteria</taxon>
        <taxon>Pseudomonadati</taxon>
        <taxon>Pseudomonadota</taxon>
        <taxon>Alphaproteobacteria</taxon>
        <taxon>Rhodobacterales</taxon>
        <taxon>Paracoccaceae</taxon>
    </lineage>
</organism>
<dbReference type="CDD" id="cd03257">
    <property type="entry name" value="ABC_NikE_OppD_transporters"/>
    <property type="match status" value="1"/>
</dbReference>
<evidence type="ECO:0000256" key="3">
    <source>
        <dbReference type="ARBA" id="ARBA00022448"/>
    </source>
</evidence>
<feature type="domain" description="ABC transporter" evidence="6">
    <location>
        <begin position="15"/>
        <end position="254"/>
    </location>
</feature>
<dbReference type="PROSITE" id="PS00211">
    <property type="entry name" value="ABC_TRANSPORTER_1"/>
    <property type="match status" value="1"/>
</dbReference>
<evidence type="ECO:0000313" key="7">
    <source>
        <dbReference type="EMBL" id="PWK57593.1"/>
    </source>
</evidence>
<name>A0A316GAH1_9RHOB</name>
<evidence type="ECO:0000313" key="8">
    <source>
        <dbReference type="Proteomes" id="UP000245390"/>
    </source>
</evidence>
<dbReference type="SMART" id="SM00382">
    <property type="entry name" value="AAA"/>
    <property type="match status" value="1"/>
</dbReference>
<dbReference type="Gene3D" id="3.40.50.300">
    <property type="entry name" value="P-loop containing nucleotide triphosphate hydrolases"/>
    <property type="match status" value="1"/>
</dbReference>
<dbReference type="InterPro" id="IPR013563">
    <property type="entry name" value="Oligopep_ABC_C"/>
</dbReference>
<evidence type="ECO:0000256" key="5">
    <source>
        <dbReference type="ARBA" id="ARBA00022840"/>
    </source>
</evidence>
<dbReference type="GO" id="GO:0005524">
    <property type="term" value="F:ATP binding"/>
    <property type="evidence" value="ECO:0007669"/>
    <property type="project" value="UniProtKB-KW"/>
</dbReference>
<dbReference type="InterPro" id="IPR050319">
    <property type="entry name" value="ABC_transp_ATP-bind"/>
</dbReference>
<dbReference type="InterPro" id="IPR003439">
    <property type="entry name" value="ABC_transporter-like_ATP-bd"/>
</dbReference>
<dbReference type="PANTHER" id="PTHR43776:SF7">
    <property type="entry name" value="D,D-DIPEPTIDE TRANSPORT ATP-BINDING PROTEIN DDPF-RELATED"/>
    <property type="match status" value="1"/>
</dbReference>
<dbReference type="GO" id="GO:0005886">
    <property type="term" value="C:plasma membrane"/>
    <property type="evidence" value="ECO:0007669"/>
    <property type="project" value="UniProtKB-SubCell"/>
</dbReference>
<evidence type="ECO:0000259" key="6">
    <source>
        <dbReference type="PROSITE" id="PS50893"/>
    </source>
</evidence>
<dbReference type="InterPro" id="IPR003593">
    <property type="entry name" value="AAA+_ATPase"/>
</dbReference>
<keyword evidence="5 7" id="KW-0067">ATP-binding</keyword>
<dbReference type="NCBIfam" id="TIGR01727">
    <property type="entry name" value="oligo_HPY"/>
    <property type="match status" value="1"/>
</dbReference>
<reference evidence="7 8" key="1">
    <citation type="submission" date="2018-05" db="EMBL/GenBank/DDBJ databases">
        <title>Genomic Encyclopedia of Type Strains, Phase IV (KMG-IV): sequencing the most valuable type-strain genomes for metagenomic binning, comparative biology and taxonomic classification.</title>
        <authorList>
            <person name="Goeker M."/>
        </authorList>
    </citation>
    <scope>NUCLEOTIDE SEQUENCE [LARGE SCALE GENOMIC DNA]</scope>
    <source>
        <strain evidence="7 8">DSM 103371</strain>
    </source>
</reference>
<proteinExistence type="inferred from homology"/>
<evidence type="ECO:0000256" key="4">
    <source>
        <dbReference type="ARBA" id="ARBA00022741"/>
    </source>
</evidence>
<dbReference type="GO" id="GO:0016887">
    <property type="term" value="F:ATP hydrolysis activity"/>
    <property type="evidence" value="ECO:0007669"/>
    <property type="project" value="InterPro"/>
</dbReference>
<dbReference type="Pfam" id="PF08352">
    <property type="entry name" value="oligo_HPY"/>
    <property type="match status" value="1"/>
</dbReference>
<dbReference type="FunFam" id="3.40.50.300:FF:000016">
    <property type="entry name" value="Oligopeptide ABC transporter ATP-binding component"/>
    <property type="match status" value="1"/>
</dbReference>
<keyword evidence="4" id="KW-0547">Nucleotide-binding</keyword>
<dbReference type="PANTHER" id="PTHR43776">
    <property type="entry name" value="TRANSPORT ATP-BINDING PROTEIN"/>
    <property type="match status" value="1"/>
</dbReference>
<dbReference type="InterPro" id="IPR027417">
    <property type="entry name" value="P-loop_NTPase"/>
</dbReference>
<evidence type="ECO:0000256" key="2">
    <source>
        <dbReference type="ARBA" id="ARBA00005417"/>
    </source>
</evidence>
<comment type="caution">
    <text evidence="7">The sequence shown here is derived from an EMBL/GenBank/DDBJ whole genome shotgun (WGS) entry which is preliminary data.</text>
</comment>
<dbReference type="EMBL" id="QGGV01000002">
    <property type="protein sequence ID" value="PWK57593.1"/>
    <property type="molecule type" value="Genomic_DNA"/>
</dbReference>
<comment type="subcellular location">
    <subcellularLocation>
        <location evidence="1">Cell inner membrane</location>
        <topology evidence="1">Peripheral membrane protein</topology>
    </subcellularLocation>
</comment>
<dbReference type="GO" id="GO:0015833">
    <property type="term" value="P:peptide transport"/>
    <property type="evidence" value="ECO:0007669"/>
    <property type="project" value="InterPro"/>
</dbReference>
<dbReference type="SUPFAM" id="SSF52540">
    <property type="entry name" value="P-loop containing nucleoside triphosphate hydrolases"/>
    <property type="match status" value="1"/>
</dbReference>
<dbReference type="PROSITE" id="PS50893">
    <property type="entry name" value="ABC_TRANSPORTER_2"/>
    <property type="match status" value="1"/>
</dbReference>
<dbReference type="OrthoDB" id="9802264at2"/>
<dbReference type="GO" id="GO:0055085">
    <property type="term" value="P:transmembrane transport"/>
    <property type="evidence" value="ECO:0007669"/>
    <property type="project" value="UniProtKB-ARBA"/>
</dbReference>
<dbReference type="KEGG" id="salo:EF888_12980"/>
<protein>
    <submittedName>
        <fullName evidence="7">Peptide/nickel transport system ATP-binding protein/oligopeptide transport system ATP-binding protein</fullName>
    </submittedName>
</protein>